<evidence type="ECO:0000313" key="2">
    <source>
        <dbReference type="EMBL" id="KAL1841725.1"/>
    </source>
</evidence>
<evidence type="ECO:0000256" key="1">
    <source>
        <dbReference type="SAM" id="MobiDB-lite"/>
    </source>
</evidence>
<feature type="region of interest" description="Disordered" evidence="1">
    <location>
        <begin position="89"/>
        <end position="113"/>
    </location>
</feature>
<feature type="compositionally biased region" description="Basic and acidic residues" evidence="1">
    <location>
        <begin position="97"/>
        <end position="107"/>
    </location>
</feature>
<keyword evidence="3" id="KW-1185">Reference proteome</keyword>
<accession>A0ABR3VIK0</accession>
<evidence type="ECO:0000313" key="3">
    <source>
        <dbReference type="Proteomes" id="UP001586593"/>
    </source>
</evidence>
<dbReference type="Proteomes" id="UP001586593">
    <property type="component" value="Unassembled WGS sequence"/>
</dbReference>
<reference evidence="2 3" key="1">
    <citation type="journal article" date="2024" name="Commun. Biol.">
        <title>Comparative genomic analysis of thermophilic fungi reveals convergent evolutionary adaptations and gene losses.</title>
        <authorList>
            <person name="Steindorff A.S."/>
            <person name="Aguilar-Pontes M.V."/>
            <person name="Robinson A.J."/>
            <person name="Andreopoulos B."/>
            <person name="LaButti K."/>
            <person name="Kuo A."/>
            <person name="Mondo S."/>
            <person name="Riley R."/>
            <person name="Otillar R."/>
            <person name="Haridas S."/>
            <person name="Lipzen A."/>
            <person name="Grimwood J."/>
            <person name="Schmutz J."/>
            <person name="Clum A."/>
            <person name="Reid I.D."/>
            <person name="Moisan M.C."/>
            <person name="Butler G."/>
            <person name="Nguyen T.T.M."/>
            <person name="Dewar K."/>
            <person name="Conant G."/>
            <person name="Drula E."/>
            <person name="Henrissat B."/>
            <person name="Hansel C."/>
            <person name="Singer S."/>
            <person name="Hutchinson M.I."/>
            <person name="de Vries R.P."/>
            <person name="Natvig D.O."/>
            <person name="Powell A.J."/>
            <person name="Tsang A."/>
            <person name="Grigoriev I.V."/>
        </authorList>
    </citation>
    <scope>NUCLEOTIDE SEQUENCE [LARGE SCALE GENOMIC DNA]</scope>
    <source>
        <strain evidence="2 3">ATCC 24622</strain>
    </source>
</reference>
<sequence length="277" mass="30857">MKMGTKSERRRARRDAFTDLGGVYVSDPGCGYLPFVFPCFIDPASGSPSRYLVSDLHFLPDAPFLLPCLSLHSSFPGCFFPSQEWTRKRVPPHRKTPVREEGHDGRGSPRWQRKPTIWAGRKGTGRMYPSCGVTTHHASMPVYVTTRPSQQESGCLEPDSLPVPELLTHLHSRHRSQPVSLRFPPSRPFESGHRLPFPFVLLPHNPAAQPAHGFPFPRIPCFHGVRDERRTPSSPPLGSSVQRGLDSLVALLWPVGRDDDGLVPGVGSLCSMTERRS</sequence>
<protein>
    <submittedName>
        <fullName evidence="2">Uncharacterized protein</fullName>
    </submittedName>
</protein>
<gene>
    <name evidence="2" type="ORF">VTK73DRAFT_3397</name>
</gene>
<name>A0ABR3VIK0_9PEZI</name>
<proteinExistence type="predicted"/>
<dbReference type="EMBL" id="JAZHXJ010002035">
    <property type="protein sequence ID" value="KAL1841725.1"/>
    <property type="molecule type" value="Genomic_DNA"/>
</dbReference>
<comment type="caution">
    <text evidence="2">The sequence shown here is derived from an EMBL/GenBank/DDBJ whole genome shotgun (WGS) entry which is preliminary data.</text>
</comment>
<organism evidence="2 3">
    <name type="scientific">Phialemonium thermophilum</name>
    <dbReference type="NCBI Taxonomy" id="223376"/>
    <lineage>
        <taxon>Eukaryota</taxon>
        <taxon>Fungi</taxon>
        <taxon>Dikarya</taxon>
        <taxon>Ascomycota</taxon>
        <taxon>Pezizomycotina</taxon>
        <taxon>Sordariomycetes</taxon>
        <taxon>Sordariomycetidae</taxon>
        <taxon>Cephalothecales</taxon>
        <taxon>Cephalothecaceae</taxon>
        <taxon>Phialemonium</taxon>
    </lineage>
</organism>